<proteinExistence type="predicted"/>
<dbReference type="PANTHER" id="PTHR40547">
    <property type="entry name" value="SLL0298 PROTEIN"/>
    <property type="match status" value="1"/>
</dbReference>
<keyword evidence="1" id="KW-1133">Transmembrane helix</keyword>
<evidence type="ECO:0000313" key="3">
    <source>
        <dbReference type="EMBL" id="MEJ8474177.1"/>
    </source>
</evidence>
<sequence>MRIAVWPRKGWLRSSRYYSKRVLRLTATPHAIAIGFAAGTFASFTPLIGFHFLIAFGLAYLVRGNLIASALGTSIGNPLTFPFIWAATYEIGSWVLHSEPAASTHQVHAQFQARLLTKSIDALLPMLKPMLVGAIPLGLIVATVSYFVVLKSVEVYQLRRRMTLAKRRRATPNSGNDTPGTAGD</sequence>
<organism evidence="3 4">
    <name type="scientific">Roseibium algae</name>
    <dbReference type="NCBI Taxonomy" id="3123038"/>
    <lineage>
        <taxon>Bacteria</taxon>
        <taxon>Pseudomonadati</taxon>
        <taxon>Pseudomonadota</taxon>
        <taxon>Alphaproteobacteria</taxon>
        <taxon>Hyphomicrobiales</taxon>
        <taxon>Stappiaceae</taxon>
        <taxon>Roseibium</taxon>
    </lineage>
</organism>
<feature type="domain" description="DUF2062" evidence="2">
    <location>
        <begin position="13"/>
        <end position="161"/>
    </location>
</feature>
<feature type="transmembrane region" description="Helical" evidence="1">
    <location>
        <begin position="79"/>
        <end position="96"/>
    </location>
</feature>
<protein>
    <submittedName>
        <fullName evidence="3">DUF2062 domain-containing protein</fullName>
    </submittedName>
</protein>
<keyword evidence="4" id="KW-1185">Reference proteome</keyword>
<dbReference type="InterPro" id="IPR018639">
    <property type="entry name" value="DUF2062"/>
</dbReference>
<keyword evidence="1" id="KW-0812">Transmembrane</keyword>
<keyword evidence="1" id="KW-0472">Membrane</keyword>
<dbReference type="Pfam" id="PF09835">
    <property type="entry name" value="DUF2062"/>
    <property type="match status" value="1"/>
</dbReference>
<feature type="transmembrane region" description="Helical" evidence="1">
    <location>
        <begin position="21"/>
        <end position="42"/>
    </location>
</feature>
<reference evidence="3 4" key="1">
    <citation type="submission" date="2024-02" db="EMBL/GenBank/DDBJ databases">
        <title>Roseibium algae sp. nov., isolated from marine alga (Grateloupia sp.), showing potential in myo-inositol conversion.</title>
        <authorList>
            <person name="Wang Y."/>
        </authorList>
    </citation>
    <scope>NUCLEOTIDE SEQUENCE [LARGE SCALE GENOMIC DNA]</scope>
    <source>
        <strain evidence="3 4">H3510</strain>
    </source>
</reference>
<dbReference type="EMBL" id="JBAKIA010000004">
    <property type="protein sequence ID" value="MEJ8474177.1"/>
    <property type="molecule type" value="Genomic_DNA"/>
</dbReference>
<comment type="caution">
    <text evidence="3">The sequence shown here is derived from an EMBL/GenBank/DDBJ whole genome shotgun (WGS) entry which is preliminary data.</text>
</comment>
<feature type="transmembrane region" description="Helical" evidence="1">
    <location>
        <begin position="130"/>
        <end position="150"/>
    </location>
</feature>
<evidence type="ECO:0000259" key="2">
    <source>
        <dbReference type="Pfam" id="PF09835"/>
    </source>
</evidence>
<evidence type="ECO:0000313" key="4">
    <source>
        <dbReference type="Proteomes" id="UP001385499"/>
    </source>
</evidence>
<name>A0ABU8TJS4_9HYPH</name>
<accession>A0ABU8TJS4</accession>
<feature type="transmembrane region" description="Helical" evidence="1">
    <location>
        <begin position="48"/>
        <end position="67"/>
    </location>
</feature>
<dbReference type="Proteomes" id="UP001385499">
    <property type="component" value="Unassembled WGS sequence"/>
</dbReference>
<gene>
    <name evidence="3" type="ORF">V6575_08745</name>
</gene>
<evidence type="ECO:0000256" key="1">
    <source>
        <dbReference type="SAM" id="Phobius"/>
    </source>
</evidence>
<dbReference type="PANTHER" id="PTHR40547:SF1">
    <property type="entry name" value="SLL0298 PROTEIN"/>
    <property type="match status" value="1"/>
</dbReference>